<accession>A0A5B0ECY3</accession>
<dbReference type="EMBL" id="VOBL01000009">
    <property type="protein sequence ID" value="KAA0976546.1"/>
    <property type="molecule type" value="Genomic_DNA"/>
</dbReference>
<reference evidence="4 5" key="1">
    <citation type="submission" date="2019-07" db="EMBL/GenBank/DDBJ databases">
        <title>Analysis of the biochemical properties, biological activity and biotechnological potential of siderophores and biosurfactants produced by Antarctic psychrotolerant bacteria.</title>
        <authorList>
            <person name="Styczynski M."/>
            <person name="Krucon T."/>
            <person name="Decewicz P."/>
            <person name="Dziewit L."/>
        </authorList>
    </citation>
    <scope>NUCLEOTIDE SEQUENCE [LARGE SCALE GENOMIC DNA]</scope>
    <source>
        <strain evidence="4 5">ANT_H27</strain>
    </source>
</reference>
<protein>
    <submittedName>
        <fullName evidence="4">Acyl-CoA dehydrogenase</fullName>
    </submittedName>
</protein>
<dbReference type="PIRSF" id="PIRSF016578">
    <property type="entry name" value="HsaA"/>
    <property type="match status" value="1"/>
</dbReference>
<dbReference type="InterPro" id="IPR013786">
    <property type="entry name" value="AcylCoA_DH/ox_N"/>
</dbReference>
<evidence type="ECO:0000259" key="3">
    <source>
        <dbReference type="Pfam" id="PF08028"/>
    </source>
</evidence>
<dbReference type="SUPFAM" id="SSF47203">
    <property type="entry name" value="Acyl-CoA dehydrogenase C-terminal domain-like"/>
    <property type="match status" value="1"/>
</dbReference>
<dbReference type="OrthoDB" id="3404950at2"/>
<sequence length="402" mass="43649">MRPPPDSSPPQEAKYTHVKTIHEVLGTEMLERFRARAPGYDEENTFCTEDFAELREAGYLRAMLPESRGGLGWGMEAMTAAQRVLGSYAPATALAVNMHLVWTGVATLLAARGDDRLARVLGWVEAGEVMGFGVSEGGNDEVLFDSVTRAVPAPDGSYAFTGVKVFTSLAPVWTRLGVFGKDESTEAGQLVHGFLQRDTEGIEIPDNWNTLGMRATQSNSTILRDARVPAEDIHTKLPVGPVADALVFGIFASFLSLTASVYVGLAERGMQLAAVNPTKRKSLKHAGRTYDQDPDIRWQVADAGLEILRLDALLRMTTRDLDDLVDHGGSWFPRLVTLRTAAGDAARSCIDIAAKVSGGGQYFRGSELERLYRDALASLYHPSDAESAHSTVASWLLGPLKE</sequence>
<dbReference type="InterPro" id="IPR009100">
    <property type="entry name" value="AcylCoA_DH/oxidase_NM_dom_sf"/>
</dbReference>
<dbReference type="RefSeq" id="WP_149619639.1">
    <property type="nucleotide sequence ID" value="NZ_VOBL01000009.1"/>
</dbReference>
<dbReference type="Gene3D" id="2.40.110.10">
    <property type="entry name" value="Butyryl-CoA Dehydrogenase, subunit A, domain 2"/>
    <property type="match status" value="1"/>
</dbReference>
<dbReference type="Pfam" id="PF08028">
    <property type="entry name" value="Acyl-CoA_dh_2"/>
    <property type="match status" value="1"/>
</dbReference>
<dbReference type="PANTHER" id="PTHR43884">
    <property type="entry name" value="ACYL-COA DEHYDROGENASE"/>
    <property type="match status" value="1"/>
</dbReference>
<evidence type="ECO:0000313" key="5">
    <source>
        <dbReference type="Proteomes" id="UP000323856"/>
    </source>
</evidence>
<dbReference type="InterPro" id="IPR036250">
    <property type="entry name" value="AcylCo_DH-like_C"/>
</dbReference>
<dbReference type="AlphaFoldDB" id="A0A5B0ECY3"/>
<proteinExistence type="predicted"/>
<dbReference type="GO" id="GO:0003995">
    <property type="term" value="F:acyl-CoA dehydrogenase activity"/>
    <property type="evidence" value="ECO:0007669"/>
    <property type="project" value="TreeGrafter"/>
</dbReference>
<dbReference type="InterPro" id="IPR037069">
    <property type="entry name" value="AcylCoA_DH/ox_N_sf"/>
</dbReference>
<name>A0A5B0ECY3_9MICC</name>
<dbReference type="Proteomes" id="UP000323856">
    <property type="component" value="Unassembled WGS sequence"/>
</dbReference>
<gene>
    <name evidence="4" type="ORF">FQ154_10310</name>
</gene>
<dbReference type="PANTHER" id="PTHR43884:SF25">
    <property type="entry name" value="ACYL-COA DEHYDROGENASE YDBM-RELATED"/>
    <property type="match status" value="1"/>
</dbReference>
<evidence type="ECO:0000259" key="2">
    <source>
        <dbReference type="Pfam" id="PF02771"/>
    </source>
</evidence>
<dbReference type="Gene3D" id="1.20.140.10">
    <property type="entry name" value="Butyryl-CoA Dehydrogenase, subunit A, domain 3"/>
    <property type="match status" value="1"/>
</dbReference>
<evidence type="ECO:0000313" key="4">
    <source>
        <dbReference type="EMBL" id="KAA0976546.1"/>
    </source>
</evidence>
<comment type="caution">
    <text evidence="4">The sequence shown here is derived from an EMBL/GenBank/DDBJ whole genome shotgun (WGS) entry which is preliminary data.</text>
</comment>
<evidence type="ECO:0000256" key="1">
    <source>
        <dbReference type="ARBA" id="ARBA00023002"/>
    </source>
</evidence>
<keyword evidence="1" id="KW-0560">Oxidoreductase</keyword>
<dbReference type="GO" id="GO:0050660">
    <property type="term" value="F:flavin adenine dinucleotide binding"/>
    <property type="evidence" value="ECO:0007669"/>
    <property type="project" value="InterPro"/>
</dbReference>
<dbReference type="Pfam" id="PF02771">
    <property type="entry name" value="Acyl-CoA_dh_N"/>
    <property type="match status" value="1"/>
</dbReference>
<dbReference type="InterPro" id="IPR046373">
    <property type="entry name" value="Acyl-CoA_Oxase/DH_mid-dom_sf"/>
</dbReference>
<feature type="domain" description="Acyl-CoA dehydrogenase/oxidase N-terminal" evidence="2">
    <location>
        <begin position="32"/>
        <end position="101"/>
    </location>
</feature>
<dbReference type="SUPFAM" id="SSF56645">
    <property type="entry name" value="Acyl-CoA dehydrogenase NM domain-like"/>
    <property type="match status" value="1"/>
</dbReference>
<feature type="domain" description="Acyl-CoA dehydrogenase C-terminal" evidence="3">
    <location>
        <begin position="258"/>
        <end position="380"/>
    </location>
</feature>
<dbReference type="Gene3D" id="1.10.540.10">
    <property type="entry name" value="Acyl-CoA dehydrogenase/oxidase, N-terminal domain"/>
    <property type="match status" value="1"/>
</dbReference>
<dbReference type="InterPro" id="IPR013107">
    <property type="entry name" value="Acyl-CoA_DH_C"/>
</dbReference>
<organism evidence="4 5">
    <name type="scientific">Paeniglutamicibacter gangotriensis</name>
    <dbReference type="NCBI Taxonomy" id="254787"/>
    <lineage>
        <taxon>Bacteria</taxon>
        <taxon>Bacillati</taxon>
        <taxon>Actinomycetota</taxon>
        <taxon>Actinomycetes</taxon>
        <taxon>Micrococcales</taxon>
        <taxon>Micrococcaceae</taxon>
        <taxon>Paeniglutamicibacter</taxon>
    </lineage>
</organism>